<dbReference type="GO" id="GO:0008270">
    <property type="term" value="F:zinc ion binding"/>
    <property type="evidence" value="ECO:0007669"/>
    <property type="project" value="UniProtKB-KW"/>
</dbReference>
<dbReference type="SMART" id="SM00355">
    <property type="entry name" value="ZnF_C2H2"/>
    <property type="match status" value="2"/>
</dbReference>
<accession>A0A6A6YEM5</accession>
<organism evidence="4">
    <name type="scientific">Mytilinidion resinicola</name>
    <dbReference type="NCBI Taxonomy" id="574789"/>
    <lineage>
        <taxon>Eukaryota</taxon>
        <taxon>Fungi</taxon>
        <taxon>Dikarya</taxon>
        <taxon>Ascomycota</taxon>
        <taxon>Pezizomycotina</taxon>
        <taxon>Dothideomycetes</taxon>
        <taxon>Pleosporomycetidae</taxon>
        <taxon>Mytilinidiales</taxon>
        <taxon>Mytilinidiaceae</taxon>
        <taxon>Mytilinidion</taxon>
    </lineage>
</organism>
<dbReference type="RefSeq" id="XP_033573418.1">
    <property type="nucleotide sequence ID" value="XM_033723797.1"/>
</dbReference>
<evidence type="ECO:0000256" key="1">
    <source>
        <dbReference type="PROSITE-ProRule" id="PRU00042"/>
    </source>
</evidence>
<proteinExistence type="predicted"/>
<dbReference type="InterPro" id="IPR013087">
    <property type="entry name" value="Znf_C2H2_type"/>
</dbReference>
<gene>
    <name evidence="4 6" type="ORF">BDZ99DRAFT_501283</name>
</gene>
<evidence type="ECO:0000259" key="3">
    <source>
        <dbReference type="PROSITE" id="PS50157"/>
    </source>
</evidence>
<dbReference type="PROSITE" id="PS50157">
    <property type="entry name" value="ZINC_FINGER_C2H2_2"/>
    <property type="match status" value="1"/>
</dbReference>
<keyword evidence="1" id="KW-0479">Metal-binding</keyword>
<dbReference type="InterPro" id="IPR036236">
    <property type="entry name" value="Znf_C2H2_sf"/>
</dbReference>
<evidence type="ECO:0000313" key="5">
    <source>
        <dbReference type="Proteomes" id="UP000504636"/>
    </source>
</evidence>
<dbReference type="EMBL" id="MU003707">
    <property type="protein sequence ID" value="KAF2806454.1"/>
    <property type="molecule type" value="Genomic_DNA"/>
</dbReference>
<reference evidence="6" key="2">
    <citation type="submission" date="2020-04" db="EMBL/GenBank/DDBJ databases">
        <authorList>
            <consortium name="NCBI Genome Project"/>
        </authorList>
    </citation>
    <scope>NUCLEOTIDE SEQUENCE</scope>
    <source>
        <strain evidence="6">CBS 304.34</strain>
    </source>
</reference>
<reference evidence="4 6" key="1">
    <citation type="journal article" date="2020" name="Stud. Mycol.">
        <title>101 Dothideomycetes genomes: a test case for predicting lifestyles and emergence of pathogens.</title>
        <authorList>
            <person name="Haridas S."/>
            <person name="Albert R."/>
            <person name="Binder M."/>
            <person name="Bloem J."/>
            <person name="Labutti K."/>
            <person name="Salamov A."/>
            <person name="Andreopoulos B."/>
            <person name="Baker S."/>
            <person name="Barry K."/>
            <person name="Bills G."/>
            <person name="Bluhm B."/>
            <person name="Cannon C."/>
            <person name="Castanera R."/>
            <person name="Culley D."/>
            <person name="Daum C."/>
            <person name="Ezra D."/>
            <person name="Gonzalez J."/>
            <person name="Henrissat B."/>
            <person name="Kuo A."/>
            <person name="Liang C."/>
            <person name="Lipzen A."/>
            <person name="Lutzoni F."/>
            <person name="Magnuson J."/>
            <person name="Mondo S."/>
            <person name="Nolan M."/>
            <person name="Ohm R."/>
            <person name="Pangilinan J."/>
            <person name="Park H.-J."/>
            <person name="Ramirez L."/>
            <person name="Alfaro M."/>
            <person name="Sun H."/>
            <person name="Tritt A."/>
            <person name="Yoshinaga Y."/>
            <person name="Zwiers L.-H."/>
            <person name="Turgeon B."/>
            <person name="Goodwin S."/>
            <person name="Spatafora J."/>
            <person name="Crous P."/>
            <person name="Grigoriev I."/>
        </authorList>
    </citation>
    <scope>NUCLEOTIDE SEQUENCE</scope>
    <source>
        <strain evidence="4 6">CBS 304.34</strain>
    </source>
</reference>
<dbReference type="AlphaFoldDB" id="A0A6A6YEM5"/>
<evidence type="ECO:0000313" key="4">
    <source>
        <dbReference type="EMBL" id="KAF2806454.1"/>
    </source>
</evidence>
<keyword evidence="1" id="KW-0862">Zinc</keyword>
<dbReference type="PROSITE" id="PS00028">
    <property type="entry name" value="ZINC_FINGER_C2H2_1"/>
    <property type="match status" value="1"/>
</dbReference>
<name>A0A6A6YEM5_9PEZI</name>
<dbReference type="GeneID" id="54464690"/>
<feature type="region of interest" description="Disordered" evidence="2">
    <location>
        <begin position="1"/>
        <end position="29"/>
    </location>
</feature>
<reference evidence="6" key="3">
    <citation type="submission" date="2025-04" db="UniProtKB">
        <authorList>
            <consortium name="RefSeq"/>
        </authorList>
    </citation>
    <scope>IDENTIFICATION</scope>
    <source>
        <strain evidence="6">CBS 304.34</strain>
    </source>
</reference>
<keyword evidence="1" id="KW-0863">Zinc-finger</keyword>
<dbReference type="Gene3D" id="3.30.160.60">
    <property type="entry name" value="Classic Zinc Finger"/>
    <property type="match status" value="1"/>
</dbReference>
<evidence type="ECO:0000256" key="2">
    <source>
        <dbReference type="SAM" id="MobiDB-lite"/>
    </source>
</evidence>
<feature type="domain" description="C2H2-type" evidence="3">
    <location>
        <begin position="34"/>
        <end position="64"/>
    </location>
</feature>
<dbReference type="Proteomes" id="UP000504636">
    <property type="component" value="Unplaced"/>
</dbReference>
<dbReference type="OrthoDB" id="2687452at2759"/>
<evidence type="ECO:0000313" key="6">
    <source>
        <dbReference type="RefSeq" id="XP_033573418.1"/>
    </source>
</evidence>
<keyword evidence="5" id="KW-1185">Reference proteome</keyword>
<dbReference type="SUPFAM" id="SSF57667">
    <property type="entry name" value="beta-beta-alpha zinc fingers"/>
    <property type="match status" value="1"/>
</dbReference>
<sequence length="146" mass="16751">MPHTKKSHSRSTRKARKAPSHNRQQHHHSHSIRWICALSSCGSTFTRVYDLIRHEKTIHGPKQTCSYPHCIYATARTDKMVEHEQKIHPRAQGSSSEAVNITSEASNLRSLFEQDIYGGQSEAIEKFPVPFVDEKNTPFSFTTKRH</sequence>
<protein>
    <recommendedName>
        <fullName evidence="3">C2H2-type domain-containing protein</fullName>
    </recommendedName>
</protein>